<evidence type="ECO:0000313" key="1">
    <source>
        <dbReference type="EMBL" id="KAJ0218962.1"/>
    </source>
</evidence>
<keyword evidence="2" id="KW-1185">Reference proteome</keyword>
<dbReference type="EMBL" id="NBSK02000003">
    <property type="protein sequence ID" value="KAJ0218962.1"/>
    <property type="molecule type" value="Genomic_DNA"/>
</dbReference>
<evidence type="ECO:0008006" key="3">
    <source>
        <dbReference type="Google" id="ProtNLM"/>
    </source>
</evidence>
<dbReference type="AlphaFoldDB" id="A0A9R1W375"/>
<protein>
    <recommendedName>
        <fullName evidence="3">Replication factor A C-terminal domain-containing protein</fullName>
    </recommendedName>
</protein>
<proteinExistence type="predicted"/>
<accession>A0A9R1W375</accession>
<dbReference type="InterPro" id="IPR012340">
    <property type="entry name" value="NA-bd_OB-fold"/>
</dbReference>
<dbReference type="Proteomes" id="UP000235145">
    <property type="component" value="Unassembled WGS sequence"/>
</dbReference>
<gene>
    <name evidence="1" type="ORF">LSAT_V11C300111960</name>
</gene>
<evidence type="ECO:0000313" key="2">
    <source>
        <dbReference type="Proteomes" id="UP000235145"/>
    </source>
</evidence>
<reference evidence="1 2" key="1">
    <citation type="journal article" date="2017" name="Nat. Commun.">
        <title>Genome assembly with in vitro proximity ligation data and whole-genome triplication in lettuce.</title>
        <authorList>
            <person name="Reyes-Chin-Wo S."/>
            <person name="Wang Z."/>
            <person name="Yang X."/>
            <person name="Kozik A."/>
            <person name="Arikit S."/>
            <person name="Song C."/>
            <person name="Xia L."/>
            <person name="Froenicke L."/>
            <person name="Lavelle D.O."/>
            <person name="Truco M.J."/>
            <person name="Xia R."/>
            <person name="Zhu S."/>
            <person name="Xu C."/>
            <person name="Xu H."/>
            <person name="Xu X."/>
            <person name="Cox K."/>
            <person name="Korf I."/>
            <person name="Meyers B.C."/>
            <person name="Michelmore R.W."/>
        </authorList>
    </citation>
    <scope>NUCLEOTIDE SEQUENCE [LARGE SCALE GENOMIC DNA]</scope>
    <source>
        <strain evidence="2">cv. Salinas</strain>
        <tissue evidence="1">Seedlings</tissue>
    </source>
</reference>
<organism evidence="1 2">
    <name type="scientific">Lactuca sativa</name>
    <name type="common">Garden lettuce</name>
    <dbReference type="NCBI Taxonomy" id="4236"/>
    <lineage>
        <taxon>Eukaryota</taxon>
        <taxon>Viridiplantae</taxon>
        <taxon>Streptophyta</taxon>
        <taxon>Embryophyta</taxon>
        <taxon>Tracheophyta</taxon>
        <taxon>Spermatophyta</taxon>
        <taxon>Magnoliopsida</taxon>
        <taxon>eudicotyledons</taxon>
        <taxon>Gunneridae</taxon>
        <taxon>Pentapetalae</taxon>
        <taxon>asterids</taxon>
        <taxon>campanulids</taxon>
        <taxon>Asterales</taxon>
        <taxon>Asteraceae</taxon>
        <taxon>Cichorioideae</taxon>
        <taxon>Cichorieae</taxon>
        <taxon>Lactucinae</taxon>
        <taxon>Lactuca</taxon>
    </lineage>
</organism>
<dbReference type="Gene3D" id="2.40.50.140">
    <property type="entry name" value="Nucleic acid-binding proteins"/>
    <property type="match status" value="1"/>
</dbReference>
<sequence>MDIQFQNNWYQVLCPTCRDPIHKRGPQWYYIAHSLIKNPTFSLTLSDTTNTISAIISNTLCQKLLNSTLQNVIANNNTIDRKTLPPFITQQKGRSKNMSVQILKASARDNLRFIIVDIESLNSISQTNVPTTPAQVPITRSTMQQNTPESTMSVTRSTRTLLYNTTDVP</sequence>
<comment type="caution">
    <text evidence="1">The sequence shown here is derived from an EMBL/GenBank/DDBJ whole genome shotgun (WGS) entry which is preliminary data.</text>
</comment>
<name>A0A9R1W375_LACSA</name>
<dbReference type="SUPFAM" id="SSF50249">
    <property type="entry name" value="Nucleic acid-binding proteins"/>
    <property type="match status" value="1"/>
</dbReference>